<protein>
    <submittedName>
        <fullName evidence="1">7037_t:CDS:1</fullName>
    </submittedName>
</protein>
<comment type="caution">
    <text evidence="1">The sequence shown here is derived from an EMBL/GenBank/DDBJ whole genome shotgun (WGS) entry which is preliminary data.</text>
</comment>
<accession>A0ACA9Q535</accession>
<feature type="non-terminal residue" evidence="1">
    <location>
        <position position="1"/>
    </location>
</feature>
<evidence type="ECO:0000313" key="1">
    <source>
        <dbReference type="EMBL" id="CAG8736140.1"/>
    </source>
</evidence>
<reference evidence="1" key="1">
    <citation type="submission" date="2021-06" db="EMBL/GenBank/DDBJ databases">
        <authorList>
            <person name="Kallberg Y."/>
            <person name="Tangrot J."/>
            <person name="Rosling A."/>
        </authorList>
    </citation>
    <scope>NUCLEOTIDE SEQUENCE</scope>
    <source>
        <strain evidence="1">CL356</strain>
    </source>
</reference>
<name>A0ACA9Q535_9GLOM</name>
<organism evidence="1 2">
    <name type="scientific">Acaulospora colombiana</name>
    <dbReference type="NCBI Taxonomy" id="27376"/>
    <lineage>
        <taxon>Eukaryota</taxon>
        <taxon>Fungi</taxon>
        <taxon>Fungi incertae sedis</taxon>
        <taxon>Mucoromycota</taxon>
        <taxon>Glomeromycotina</taxon>
        <taxon>Glomeromycetes</taxon>
        <taxon>Diversisporales</taxon>
        <taxon>Acaulosporaceae</taxon>
        <taxon>Acaulospora</taxon>
    </lineage>
</organism>
<dbReference type="EMBL" id="CAJVPT010045384">
    <property type="protein sequence ID" value="CAG8736140.1"/>
    <property type="molecule type" value="Genomic_DNA"/>
</dbReference>
<dbReference type="Proteomes" id="UP000789525">
    <property type="component" value="Unassembled WGS sequence"/>
</dbReference>
<keyword evidence="2" id="KW-1185">Reference proteome</keyword>
<sequence length="107" mass="12150">RLENLGRYLLLVIMAPGITYLNLVYEDGIPIYGTPSDYYAELGGYSPQRSSPVPFTQNVVHHSLDGALWDVNPWTEMDTKKAYMWTASEQYKSCFSIPVASEKIQQL</sequence>
<proteinExistence type="predicted"/>
<gene>
    <name evidence="1" type="ORF">ACOLOM_LOCUS11920</name>
</gene>
<evidence type="ECO:0000313" key="2">
    <source>
        <dbReference type="Proteomes" id="UP000789525"/>
    </source>
</evidence>